<sequence>MQQDPVHRRHHHDQLTFGMLYAFTENFVLPFSHDEVVHGKGSMLSKMPGDEWQKFANLRLLYTFMFARKI</sequence>
<evidence type="ECO:0000313" key="2">
    <source>
        <dbReference type="Proteomes" id="UP000537890"/>
    </source>
</evidence>
<dbReference type="InterPro" id="IPR017853">
    <property type="entry name" value="GH"/>
</dbReference>
<evidence type="ECO:0000313" key="1">
    <source>
        <dbReference type="EMBL" id="NYT47193.1"/>
    </source>
</evidence>
<proteinExistence type="predicted"/>
<protein>
    <recommendedName>
        <fullName evidence="3">1,4-alpha-glucan branching enzyme</fullName>
    </recommendedName>
</protein>
<organism evidence="1 2">
    <name type="scientific">Candidatus Methanofishera endochildressiae</name>
    <dbReference type="NCBI Taxonomy" id="2738884"/>
    <lineage>
        <taxon>Bacteria</taxon>
        <taxon>Pseudomonadati</taxon>
        <taxon>Pseudomonadota</taxon>
        <taxon>Gammaproteobacteria</taxon>
        <taxon>Candidatus Methanofishera</taxon>
    </lineage>
</organism>
<evidence type="ECO:0008006" key="3">
    <source>
        <dbReference type="Google" id="ProtNLM"/>
    </source>
</evidence>
<reference evidence="1 2" key="1">
    <citation type="submission" date="2020-05" db="EMBL/GenBank/DDBJ databases">
        <title>Horizontal transmission and recombination maintain forever young bacterial symbiont genomes.</title>
        <authorList>
            <person name="Russell S.L."/>
            <person name="Pepper-Tunick E."/>
            <person name="Svedberg J."/>
            <person name="Byrne A."/>
            <person name="Ruelas Castillo J."/>
            <person name="Vollmers C."/>
            <person name="Beinart R.A."/>
            <person name="Corbett-Detig R."/>
        </authorList>
    </citation>
    <scope>NUCLEOTIDE SEQUENCE [LARGE SCALE GENOMIC DNA]</scope>
    <source>
        <strain evidence="1">4727-3</strain>
    </source>
</reference>
<dbReference type="EMBL" id="JACCHS010000102">
    <property type="protein sequence ID" value="NYT47193.1"/>
    <property type="molecule type" value="Genomic_DNA"/>
</dbReference>
<gene>
    <name evidence="1" type="ORF">H0A75_06045</name>
</gene>
<dbReference type="Gene3D" id="3.20.20.80">
    <property type="entry name" value="Glycosidases"/>
    <property type="match status" value="1"/>
</dbReference>
<accession>A0A7Z0MNZ9</accession>
<comment type="caution">
    <text evidence="1">The sequence shown here is derived from an EMBL/GenBank/DDBJ whole genome shotgun (WGS) entry which is preliminary data.</text>
</comment>
<dbReference type="SUPFAM" id="SSF51445">
    <property type="entry name" value="(Trans)glycosidases"/>
    <property type="match status" value="1"/>
</dbReference>
<name>A0A7Z0MNZ9_9GAMM</name>
<dbReference type="Proteomes" id="UP000537890">
    <property type="component" value="Unassembled WGS sequence"/>
</dbReference>
<dbReference type="AlphaFoldDB" id="A0A7Z0MNZ9"/>